<evidence type="ECO:0000313" key="1">
    <source>
        <dbReference type="EMBL" id="KAJ7618058.1"/>
    </source>
</evidence>
<name>A0AAD7BDW6_9AGAR</name>
<accession>A0AAD7BDW6</accession>
<keyword evidence="2" id="KW-1185">Reference proteome</keyword>
<dbReference type="AlphaFoldDB" id="A0AAD7BDW6"/>
<protein>
    <submittedName>
        <fullName evidence="1">Uncharacterized protein</fullName>
    </submittedName>
</protein>
<proteinExistence type="predicted"/>
<dbReference type="Proteomes" id="UP001221142">
    <property type="component" value="Unassembled WGS sequence"/>
</dbReference>
<organism evidence="1 2">
    <name type="scientific">Roridomyces roridus</name>
    <dbReference type="NCBI Taxonomy" id="1738132"/>
    <lineage>
        <taxon>Eukaryota</taxon>
        <taxon>Fungi</taxon>
        <taxon>Dikarya</taxon>
        <taxon>Basidiomycota</taxon>
        <taxon>Agaricomycotina</taxon>
        <taxon>Agaricomycetes</taxon>
        <taxon>Agaricomycetidae</taxon>
        <taxon>Agaricales</taxon>
        <taxon>Marasmiineae</taxon>
        <taxon>Mycenaceae</taxon>
        <taxon>Roridomyces</taxon>
    </lineage>
</organism>
<comment type="caution">
    <text evidence="1">The sequence shown here is derived from an EMBL/GenBank/DDBJ whole genome shotgun (WGS) entry which is preliminary data.</text>
</comment>
<gene>
    <name evidence="1" type="ORF">FB45DRAFT_933211</name>
</gene>
<reference evidence="1" key="1">
    <citation type="submission" date="2023-03" db="EMBL/GenBank/DDBJ databases">
        <title>Massive genome expansion in bonnet fungi (Mycena s.s.) driven by repeated elements and novel gene families across ecological guilds.</title>
        <authorList>
            <consortium name="Lawrence Berkeley National Laboratory"/>
            <person name="Harder C.B."/>
            <person name="Miyauchi S."/>
            <person name="Viragh M."/>
            <person name="Kuo A."/>
            <person name="Thoen E."/>
            <person name="Andreopoulos B."/>
            <person name="Lu D."/>
            <person name="Skrede I."/>
            <person name="Drula E."/>
            <person name="Henrissat B."/>
            <person name="Morin E."/>
            <person name="Kohler A."/>
            <person name="Barry K."/>
            <person name="LaButti K."/>
            <person name="Morin E."/>
            <person name="Salamov A."/>
            <person name="Lipzen A."/>
            <person name="Mereny Z."/>
            <person name="Hegedus B."/>
            <person name="Baldrian P."/>
            <person name="Stursova M."/>
            <person name="Weitz H."/>
            <person name="Taylor A."/>
            <person name="Grigoriev I.V."/>
            <person name="Nagy L.G."/>
            <person name="Martin F."/>
            <person name="Kauserud H."/>
        </authorList>
    </citation>
    <scope>NUCLEOTIDE SEQUENCE</scope>
    <source>
        <strain evidence="1">9284</strain>
    </source>
</reference>
<dbReference type="EMBL" id="JARKIF010000020">
    <property type="protein sequence ID" value="KAJ7618058.1"/>
    <property type="molecule type" value="Genomic_DNA"/>
</dbReference>
<evidence type="ECO:0000313" key="2">
    <source>
        <dbReference type="Proteomes" id="UP001221142"/>
    </source>
</evidence>
<sequence length="542" mass="61171">MRYTARKKFGWMPKSLLPWYEALYSGGPTSSGPDDGGGLPFEFRISRVMLGEGPSPECSEISVSRRSHRTMRLTFRPYNYSHPLFAQLFGLHCSTSLNALLYHDEMMTIDQVEQMHSHSVLASDRRLPSFRGAQYDTADEYLSRTTAISLEKLSGSTWIRVSTGRLCFDIGNGNESFYSLTVARRLPLPAARFNLADPNLVNNIAQTLTFDDVVDTFEFYSYFSGPLAPLGEGGTILPSFALFSDRNPLYPFPSSFPTRLHFVWQDWHHQKQPIDFTIMDQAHAWTSIQYNADSFPIVMSVGLDPGGAATVKRWWLAQEPHIRKNLQSHSSWLELTTAVSRRCDQDYESFMAKKPAGKIYLLLPRPTMRYQTSGHLEVVFPRGVQEYYWAFDKDGRDRLTCDMVHSLGFPSLGFTFAAGGVSVHEEQSSLLRSIFAAKGYDPDTQNAAIERGYPRWDCESTTQEVSSSSFEFHWPIYDRTVAEFGNNHRTGSTGRGGGAADAGCVAMMRATMVRCSYAAGHRSLVTWNQRLTLICLQSGRRR</sequence>